<reference evidence="3" key="1">
    <citation type="submission" date="2017-01" db="EMBL/GenBank/DDBJ databases">
        <title>Novel pathways for hydrocarbon cycling and metabolic interdependencies in hydrothermal sediment communities.</title>
        <authorList>
            <person name="Dombrowski N."/>
            <person name="Seitz K."/>
            <person name="Teske A."/>
            <person name="Baker B."/>
        </authorList>
    </citation>
    <scope>NUCLEOTIDE SEQUENCE [LARGE SCALE GENOMIC DNA]</scope>
</reference>
<name>A0A1V4QG92_UNCW3</name>
<evidence type="ECO:0000256" key="1">
    <source>
        <dbReference type="SAM" id="MobiDB-lite"/>
    </source>
</evidence>
<comment type="caution">
    <text evidence="2">The sequence shown here is derived from an EMBL/GenBank/DDBJ whole genome shotgun (WGS) entry which is preliminary data.</text>
</comment>
<feature type="compositionally biased region" description="Basic and acidic residues" evidence="1">
    <location>
        <begin position="1"/>
        <end position="22"/>
    </location>
</feature>
<gene>
    <name evidence="2" type="ORF">BXT86_03470</name>
</gene>
<evidence type="ECO:0000313" key="3">
    <source>
        <dbReference type="Proteomes" id="UP000191663"/>
    </source>
</evidence>
<dbReference type="Proteomes" id="UP000191663">
    <property type="component" value="Unassembled WGS sequence"/>
</dbReference>
<protein>
    <submittedName>
        <fullName evidence="2">Uncharacterized protein</fullName>
    </submittedName>
</protein>
<sequence length="73" mass="8552">MLNQVQHDRITDKPEKREKPDISRPQGVLVLRYQIHRARRPLAGSKNFIQPTDRLGLRGRHGINSTQHFEKSK</sequence>
<feature type="region of interest" description="Disordered" evidence="1">
    <location>
        <begin position="1"/>
        <end position="25"/>
    </location>
</feature>
<evidence type="ECO:0000313" key="2">
    <source>
        <dbReference type="EMBL" id="OPX17997.1"/>
    </source>
</evidence>
<dbReference type="EMBL" id="MUKB01000051">
    <property type="protein sequence ID" value="OPX17997.1"/>
    <property type="molecule type" value="Genomic_DNA"/>
</dbReference>
<dbReference type="AlphaFoldDB" id="A0A1V4QG92"/>
<organism evidence="2 3">
    <name type="scientific">candidate division WOR-3 bacterium 4484_100</name>
    <dbReference type="NCBI Taxonomy" id="1936077"/>
    <lineage>
        <taxon>Bacteria</taxon>
        <taxon>Bacteria division WOR-3</taxon>
    </lineage>
</organism>
<accession>A0A1V4QG92</accession>
<feature type="region of interest" description="Disordered" evidence="1">
    <location>
        <begin position="53"/>
        <end position="73"/>
    </location>
</feature>
<proteinExistence type="predicted"/>